<comment type="caution">
    <text evidence="2">The sequence shown here is derived from an EMBL/GenBank/DDBJ whole genome shotgun (WGS) entry which is preliminary data.</text>
</comment>
<dbReference type="EMBL" id="JADBJN010000004">
    <property type="protein sequence ID" value="KAG5667291.1"/>
    <property type="molecule type" value="Genomic_DNA"/>
</dbReference>
<name>A0A9J6BCL6_POLVA</name>
<proteinExistence type="predicted"/>
<sequence>MNCLKFQLVLQTFLFISCVYGSLTIDKVDVKVIQPDKGTCAVKINKGPPKSVDYDVHAFVDADDVMLRFGAFSEIEGKFNEIIESEEVSICNLANSENPLVAFVYKEMSKVGNLTAACPIKKGYYYMHGFTLYESDVPIPLPSGNFKLEVNGSFVDGDKLSPLFTSDIYFSEAKE</sequence>
<feature type="signal peptide" evidence="1">
    <location>
        <begin position="1"/>
        <end position="21"/>
    </location>
</feature>
<reference evidence="2" key="1">
    <citation type="submission" date="2021-03" db="EMBL/GenBank/DDBJ databases">
        <title>Chromosome level genome of the anhydrobiotic midge Polypedilum vanderplanki.</title>
        <authorList>
            <person name="Yoshida Y."/>
            <person name="Kikawada T."/>
            <person name="Gusev O."/>
        </authorList>
    </citation>
    <scope>NUCLEOTIDE SEQUENCE</scope>
    <source>
        <strain evidence="2">NIAS01</strain>
        <tissue evidence="2">Whole body or cell culture</tissue>
    </source>
</reference>
<evidence type="ECO:0000313" key="3">
    <source>
        <dbReference type="Proteomes" id="UP001107558"/>
    </source>
</evidence>
<feature type="chain" id="PRO_5039913135" description="MD-2-related lipid-recognition domain-containing protein" evidence="1">
    <location>
        <begin position="22"/>
        <end position="175"/>
    </location>
</feature>
<dbReference type="OrthoDB" id="8186735at2759"/>
<gene>
    <name evidence="2" type="ORF">PVAND_015277</name>
</gene>
<keyword evidence="3" id="KW-1185">Reference proteome</keyword>
<dbReference type="InterPro" id="IPR010512">
    <property type="entry name" value="DUF1091"/>
</dbReference>
<dbReference type="Pfam" id="PF06477">
    <property type="entry name" value="DUF1091"/>
    <property type="match status" value="1"/>
</dbReference>
<evidence type="ECO:0000313" key="2">
    <source>
        <dbReference type="EMBL" id="KAG5667291.1"/>
    </source>
</evidence>
<dbReference type="AlphaFoldDB" id="A0A9J6BCL6"/>
<dbReference type="Proteomes" id="UP001107558">
    <property type="component" value="Chromosome 4"/>
</dbReference>
<dbReference type="PANTHER" id="PTHR20898:SF0">
    <property type="entry name" value="DAEDALUS ON 3-RELATED"/>
    <property type="match status" value="1"/>
</dbReference>
<dbReference type="PANTHER" id="PTHR20898">
    <property type="entry name" value="DAEDALUS ON 3-RELATED-RELATED"/>
    <property type="match status" value="1"/>
</dbReference>
<accession>A0A9J6BCL6</accession>
<dbReference type="PROSITE" id="PS51257">
    <property type="entry name" value="PROKAR_LIPOPROTEIN"/>
    <property type="match status" value="1"/>
</dbReference>
<protein>
    <recommendedName>
        <fullName evidence="4">MD-2-related lipid-recognition domain-containing protein</fullName>
    </recommendedName>
</protein>
<dbReference type="SMART" id="SM00697">
    <property type="entry name" value="DM8"/>
    <property type="match status" value="1"/>
</dbReference>
<evidence type="ECO:0008006" key="4">
    <source>
        <dbReference type="Google" id="ProtNLM"/>
    </source>
</evidence>
<keyword evidence="1" id="KW-0732">Signal</keyword>
<organism evidence="2 3">
    <name type="scientific">Polypedilum vanderplanki</name>
    <name type="common">Sleeping chironomid midge</name>
    <dbReference type="NCBI Taxonomy" id="319348"/>
    <lineage>
        <taxon>Eukaryota</taxon>
        <taxon>Metazoa</taxon>
        <taxon>Ecdysozoa</taxon>
        <taxon>Arthropoda</taxon>
        <taxon>Hexapoda</taxon>
        <taxon>Insecta</taxon>
        <taxon>Pterygota</taxon>
        <taxon>Neoptera</taxon>
        <taxon>Endopterygota</taxon>
        <taxon>Diptera</taxon>
        <taxon>Nematocera</taxon>
        <taxon>Chironomoidea</taxon>
        <taxon>Chironomidae</taxon>
        <taxon>Chironominae</taxon>
        <taxon>Polypedilum</taxon>
        <taxon>Polypedilum</taxon>
    </lineage>
</organism>
<evidence type="ECO:0000256" key="1">
    <source>
        <dbReference type="SAM" id="SignalP"/>
    </source>
</evidence>